<dbReference type="AlphaFoldDB" id="A0A4R2H6B4"/>
<dbReference type="RefSeq" id="WP_132535142.1">
    <property type="nucleotide sequence ID" value="NZ_BMJO01000001.1"/>
</dbReference>
<gene>
    <name evidence="2" type="ORF">EV200_107226</name>
    <name evidence="1" type="ORF">GCM10011413_02150</name>
</gene>
<reference evidence="2 3" key="3">
    <citation type="submission" date="2019-03" db="EMBL/GenBank/DDBJ databases">
        <title>Genomic Encyclopedia of Type Strains, Phase IV (KMG-IV): sequencing the most valuable type-strain genomes for metagenomic binning, comparative biology and taxonomic classification.</title>
        <authorList>
            <person name="Goeker M."/>
        </authorList>
    </citation>
    <scope>NUCLEOTIDE SEQUENCE [LARGE SCALE GENOMIC DNA]</scope>
    <source>
        <strain evidence="2 3">DSM 103236</strain>
    </source>
</reference>
<dbReference type="Proteomes" id="UP000622648">
    <property type="component" value="Unassembled WGS sequence"/>
</dbReference>
<keyword evidence="4" id="KW-1185">Reference proteome</keyword>
<proteinExistence type="predicted"/>
<accession>A0A4R2H6B4</accession>
<dbReference type="EMBL" id="BMJO01000001">
    <property type="protein sequence ID" value="GGE39983.1"/>
    <property type="molecule type" value="Genomic_DNA"/>
</dbReference>
<dbReference type="OrthoDB" id="5518417at2"/>
<name>A0A4R2H6B4_9SPHI</name>
<evidence type="ECO:0000313" key="2">
    <source>
        <dbReference type="EMBL" id="TCO21630.1"/>
    </source>
</evidence>
<sequence length="116" mass="13382">MFEEFKLSEEQEEELRLSVLKHSPLSEASFPCVMMTCVNVELETDFVGIDPGNNGMVKFYINEFTYTFYWGADKVNDETISMALRSDDTMVVVKLSEKDWQNIRTSIVKAFKAAYL</sequence>
<reference evidence="4" key="2">
    <citation type="journal article" date="2019" name="Int. J. Syst. Evol. Microbiol.">
        <title>The Global Catalogue of Microorganisms (GCM) 10K type strain sequencing project: providing services to taxonomists for standard genome sequencing and annotation.</title>
        <authorList>
            <consortium name="The Broad Institute Genomics Platform"/>
            <consortium name="The Broad Institute Genome Sequencing Center for Infectious Disease"/>
            <person name="Wu L."/>
            <person name="Ma J."/>
        </authorList>
    </citation>
    <scope>NUCLEOTIDE SEQUENCE [LARGE SCALE GENOMIC DNA]</scope>
    <source>
        <strain evidence="4">CGMCC 1.15644</strain>
    </source>
</reference>
<protein>
    <submittedName>
        <fullName evidence="2">Uncharacterized protein</fullName>
    </submittedName>
</protein>
<evidence type="ECO:0000313" key="3">
    <source>
        <dbReference type="Proteomes" id="UP000295684"/>
    </source>
</evidence>
<dbReference type="Proteomes" id="UP000295684">
    <property type="component" value="Unassembled WGS sequence"/>
</dbReference>
<evidence type="ECO:0000313" key="1">
    <source>
        <dbReference type="EMBL" id="GGE39983.1"/>
    </source>
</evidence>
<organism evidence="2 3">
    <name type="scientific">Pedobacter psychrotolerans</name>
    <dbReference type="NCBI Taxonomy" id="1843235"/>
    <lineage>
        <taxon>Bacteria</taxon>
        <taxon>Pseudomonadati</taxon>
        <taxon>Bacteroidota</taxon>
        <taxon>Sphingobacteriia</taxon>
        <taxon>Sphingobacteriales</taxon>
        <taxon>Sphingobacteriaceae</taxon>
        <taxon>Pedobacter</taxon>
    </lineage>
</organism>
<comment type="caution">
    <text evidence="2">The sequence shown here is derived from an EMBL/GenBank/DDBJ whole genome shotgun (WGS) entry which is preliminary data.</text>
</comment>
<reference evidence="1" key="1">
    <citation type="journal article" date="2014" name="Int. J. Syst. Evol. Microbiol.">
        <title>Complete genome of a new Firmicutes species belonging to the dominant human colonic microbiota ('Ruminococcus bicirculans') reveals two chromosomes and a selective capacity to utilize plant glucans.</title>
        <authorList>
            <consortium name="NISC Comparative Sequencing Program"/>
            <person name="Wegmann U."/>
            <person name="Louis P."/>
            <person name="Goesmann A."/>
            <person name="Henrissat B."/>
            <person name="Duncan S.H."/>
            <person name="Flint H.J."/>
        </authorList>
    </citation>
    <scope>NUCLEOTIDE SEQUENCE</scope>
    <source>
        <strain evidence="1">CGMCC 1.15644</strain>
    </source>
</reference>
<reference evidence="1" key="4">
    <citation type="submission" date="2024-05" db="EMBL/GenBank/DDBJ databases">
        <authorList>
            <person name="Sun Q."/>
            <person name="Zhou Y."/>
        </authorList>
    </citation>
    <scope>NUCLEOTIDE SEQUENCE</scope>
    <source>
        <strain evidence="1">CGMCC 1.15644</strain>
    </source>
</reference>
<evidence type="ECO:0000313" key="4">
    <source>
        <dbReference type="Proteomes" id="UP000622648"/>
    </source>
</evidence>
<dbReference type="EMBL" id="SLWO01000007">
    <property type="protein sequence ID" value="TCO21630.1"/>
    <property type="molecule type" value="Genomic_DNA"/>
</dbReference>